<keyword evidence="3" id="KW-1185">Reference proteome</keyword>
<dbReference type="GO" id="GO:0003676">
    <property type="term" value="F:nucleic acid binding"/>
    <property type="evidence" value="ECO:0007669"/>
    <property type="project" value="InterPro"/>
</dbReference>
<dbReference type="EMBL" id="BGPR01058153">
    <property type="protein sequence ID" value="GBO34349.1"/>
    <property type="molecule type" value="Genomic_DNA"/>
</dbReference>
<dbReference type="InterPro" id="IPR038717">
    <property type="entry name" value="Tc1-like_DDE_dom"/>
</dbReference>
<organism evidence="2 3">
    <name type="scientific">Araneus ventricosus</name>
    <name type="common">Orbweaver spider</name>
    <name type="synonym">Epeira ventricosa</name>
    <dbReference type="NCBI Taxonomy" id="182803"/>
    <lineage>
        <taxon>Eukaryota</taxon>
        <taxon>Metazoa</taxon>
        <taxon>Ecdysozoa</taxon>
        <taxon>Arthropoda</taxon>
        <taxon>Chelicerata</taxon>
        <taxon>Arachnida</taxon>
        <taxon>Araneae</taxon>
        <taxon>Araneomorphae</taxon>
        <taxon>Entelegynae</taxon>
        <taxon>Araneoidea</taxon>
        <taxon>Araneidae</taxon>
        <taxon>Araneus</taxon>
    </lineage>
</organism>
<accession>A0A4Y2WB12</accession>
<dbReference type="Proteomes" id="UP000499080">
    <property type="component" value="Unassembled WGS sequence"/>
</dbReference>
<comment type="caution">
    <text evidence="2">The sequence shown here is derived from an EMBL/GenBank/DDBJ whole genome shotgun (WGS) entry which is preliminary data.</text>
</comment>
<reference evidence="2 3" key="1">
    <citation type="journal article" date="2019" name="Sci. Rep.">
        <title>Orb-weaving spider Araneus ventricosus genome elucidates the spidroin gene catalogue.</title>
        <authorList>
            <person name="Kono N."/>
            <person name="Nakamura H."/>
            <person name="Ohtoshi R."/>
            <person name="Moran D.A.P."/>
            <person name="Shinohara A."/>
            <person name="Yoshida Y."/>
            <person name="Fujiwara M."/>
            <person name="Mori M."/>
            <person name="Tomita M."/>
            <person name="Arakawa K."/>
        </authorList>
    </citation>
    <scope>NUCLEOTIDE SEQUENCE [LARGE SCALE GENOMIC DNA]</scope>
</reference>
<evidence type="ECO:0000313" key="2">
    <source>
        <dbReference type="EMBL" id="GBO34349.1"/>
    </source>
</evidence>
<dbReference type="InterPro" id="IPR036397">
    <property type="entry name" value="RNaseH_sf"/>
</dbReference>
<evidence type="ECO:0000313" key="3">
    <source>
        <dbReference type="Proteomes" id="UP000499080"/>
    </source>
</evidence>
<proteinExistence type="predicted"/>
<protein>
    <recommendedName>
        <fullName evidence="1">Tc1-like transposase DDE domain-containing protein</fullName>
    </recommendedName>
</protein>
<dbReference type="OrthoDB" id="4843387at2759"/>
<sequence>MIMHDLWHQAVVVEDHLEGQGSERMEWPAQSPDLNPIEHLWDYLGRQVAALSPPPRSLDELEQGLLPAWSLLPISVFDKLIDSMESRCSQCIQVRVGHIPY</sequence>
<dbReference type="AlphaFoldDB" id="A0A4Y2WB12"/>
<dbReference type="Pfam" id="PF13358">
    <property type="entry name" value="DDE_3"/>
    <property type="match status" value="1"/>
</dbReference>
<dbReference type="Gene3D" id="3.30.420.10">
    <property type="entry name" value="Ribonuclease H-like superfamily/Ribonuclease H"/>
    <property type="match status" value="1"/>
</dbReference>
<gene>
    <name evidence="2" type="ORF">AVEN_207626_1</name>
</gene>
<feature type="domain" description="Tc1-like transposase DDE" evidence="1">
    <location>
        <begin position="7"/>
        <end position="60"/>
    </location>
</feature>
<name>A0A4Y2WB12_ARAVE</name>
<evidence type="ECO:0000259" key="1">
    <source>
        <dbReference type="Pfam" id="PF13358"/>
    </source>
</evidence>